<keyword evidence="1" id="KW-0812">Transmembrane</keyword>
<keyword evidence="1" id="KW-0472">Membrane</keyword>
<organism evidence="2">
    <name type="scientific">mine drainage metagenome</name>
    <dbReference type="NCBI Taxonomy" id="410659"/>
    <lineage>
        <taxon>unclassified sequences</taxon>
        <taxon>metagenomes</taxon>
        <taxon>ecological metagenomes</taxon>
    </lineage>
</organism>
<evidence type="ECO:0000256" key="1">
    <source>
        <dbReference type="SAM" id="Phobius"/>
    </source>
</evidence>
<proteinExistence type="predicted"/>
<protein>
    <submittedName>
        <fullName evidence="2">Uncharacterized protein</fullName>
    </submittedName>
</protein>
<dbReference type="AlphaFoldDB" id="A0A1J5PUG6"/>
<dbReference type="EMBL" id="MLJW01002490">
    <property type="protein sequence ID" value="OIQ74496.1"/>
    <property type="molecule type" value="Genomic_DNA"/>
</dbReference>
<evidence type="ECO:0000313" key="2">
    <source>
        <dbReference type="EMBL" id="OIQ74496.1"/>
    </source>
</evidence>
<reference evidence="2" key="1">
    <citation type="submission" date="2016-10" db="EMBL/GenBank/DDBJ databases">
        <title>Sequence of Gallionella enrichment culture.</title>
        <authorList>
            <person name="Poehlein A."/>
            <person name="Muehling M."/>
            <person name="Daniel R."/>
        </authorList>
    </citation>
    <scope>NUCLEOTIDE SEQUENCE</scope>
</reference>
<gene>
    <name evidence="2" type="ORF">GALL_438490</name>
</gene>
<accession>A0A1J5PUG6</accession>
<name>A0A1J5PUG6_9ZZZZ</name>
<sequence length="155" mass="16202">MRVVQRRGHQRFGFAAGVAEHDALVAGAFLFAALLFLGVDAHRDVGRLAMQQHFDVGAVIGEAVLVVADILDHAAGDRADQFAVDDGDAVDGAEQLAAAFACDHDLVGRAQGLAAEPGIDEAIVGNAELDVLLDEGVEDGVGDLVRDLVRMTFGN</sequence>
<feature type="transmembrane region" description="Helical" evidence="1">
    <location>
        <begin position="12"/>
        <end position="37"/>
    </location>
</feature>
<keyword evidence="1" id="KW-1133">Transmembrane helix</keyword>
<comment type="caution">
    <text evidence="2">The sequence shown here is derived from an EMBL/GenBank/DDBJ whole genome shotgun (WGS) entry which is preliminary data.</text>
</comment>